<evidence type="ECO:0000313" key="7">
    <source>
        <dbReference type="EMBL" id="MFC3580578.1"/>
    </source>
</evidence>
<dbReference type="InterPro" id="IPR028090">
    <property type="entry name" value="JAB_dom_prok"/>
</dbReference>
<dbReference type="RefSeq" id="WP_261294849.1">
    <property type="nucleotide sequence ID" value="NZ_JANQBK010000011.1"/>
</dbReference>
<dbReference type="SMART" id="SM00232">
    <property type="entry name" value="JAB_MPN"/>
    <property type="match status" value="1"/>
</dbReference>
<name>A0ABV7SUB7_9SPHN</name>
<dbReference type="EMBL" id="JBHRXP010000004">
    <property type="protein sequence ID" value="MFC3580578.1"/>
    <property type="molecule type" value="Genomic_DNA"/>
</dbReference>
<dbReference type="SUPFAM" id="SSF102712">
    <property type="entry name" value="JAB1/MPN domain"/>
    <property type="match status" value="1"/>
</dbReference>
<protein>
    <submittedName>
        <fullName evidence="7">M67 family metallopeptidase</fullName>
    </submittedName>
</protein>
<keyword evidence="4" id="KW-0862">Zinc</keyword>
<evidence type="ECO:0000256" key="1">
    <source>
        <dbReference type="ARBA" id="ARBA00022670"/>
    </source>
</evidence>
<accession>A0ABV7SUB7</accession>
<keyword evidence="5" id="KW-0482">Metalloprotease</keyword>
<reference evidence="8" key="1">
    <citation type="journal article" date="2019" name="Int. J. Syst. Evol. Microbiol.">
        <title>The Global Catalogue of Microorganisms (GCM) 10K type strain sequencing project: providing services to taxonomists for standard genome sequencing and annotation.</title>
        <authorList>
            <consortium name="The Broad Institute Genomics Platform"/>
            <consortium name="The Broad Institute Genome Sequencing Center for Infectious Disease"/>
            <person name="Wu L."/>
            <person name="Ma J."/>
        </authorList>
    </citation>
    <scope>NUCLEOTIDE SEQUENCE [LARGE SCALE GENOMIC DNA]</scope>
    <source>
        <strain evidence="8">KCTC 42739</strain>
    </source>
</reference>
<proteinExistence type="predicted"/>
<dbReference type="Pfam" id="PF14464">
    <property type="entry name" value="Prok-JAB"/>
    <property type="match status" value="1"/>
</dbReference>
<keyword evidence="8" id="KW-1185">Reference proteome</keyword>
<dbReference type="Gene3D" id="3.40.140.10">
    <property type="entry name" value="Cytidine Deaminase, domain 2"/>
    <property type="match status" value="1"/>
</dbReference>
<gene>
    <name evidence="7" type="ORF">ACFONA_10425</name>
</gene>
<evidence type="ECO:0000313" key="8">
    <source>
        <dbReference type="Proteomes" id="UP001595713"/>
    </source>
</evidence>
<dbReference type="PANTHER" id="PTHR34858">
    <property type="entry name" value="CYSO-CYSTEINE PEPTIDASE"/>
    <property type="match status" value="1"/>
</dbReference>
<sequence>MGLEISSTLLARLLAEAQARPEIEVCGLLFGTVDRIDAAVPCANVAGDPARTFEIDPAALFAAHKHARSGGPVVIGHYHSHPTGRAEPSATDAASAMGDGAVWLILAGREARAWRTVKVGAFEALALMPAPSF</sequence>
<dbReference type="PROSITE" id="PS50249">
    <property type="entry name" value="MPN"/>
    <property type="match status" value="1"/>
</dbReference>
<dbReference type="PANTHER" id="PTHR34858:SF1">
    <property type="entry name" value="CYSO-CYSTEINE PEPTIDASE"/>
    <property type="match status" value="1"/>
</dbReference>
<comment type="caution">
    <text evidence="7">The sequence shown here is derived from an EMBL/GenBank/DDBJ whole genome shotgun (WGS) entry which is preliminary data.</text>
</comment>
<dbReference type="InterPro" id="IPR037518">
    <property type="entry name" value="MPN"/>
</dbReference>
<dbReference type="InterPro" id="IPR051929">
    <property type="entry name" value="VirAsm_ModProt"/>
</dbReference>
<evidence type="ECO:0000256" key="2">
    <source>
        <dbReference type="ARBA" id="ARBA00022723"/>
    </source>
</evidence>
<keyword evidence="2" id="KW-0479">Metal-binding</keyword>
<keyword evidence="3" id="KW-0378">Hydrolase</keyword>
<organism evidence="7 8">
    <name type="scientific">Sphingomonas hylomeconis</name>
    <dbReference type="NCBI Taxonomy" id="1395958"/>
    <lineage>
        <taxon>Bacteria</taxon>
        <taxon>Pseudomonadati</taxon>
        <taxon>Pseudomonadota</taxon>
        <taxon>Alphaproteobacteria</taxon>
        <taxon>Sphingomonadales</taxon>
        <taxon>Sphingomonadaceae</taxon>
        <taxon>Sphingomonas</taxon>
    </lineage>
</organism>
<evidence type="ECO:0000259" key="6">
    <source>
        <dbReference type="PROSITE" id="PS50249"/>
    </source>
</evidence>
<evidence type="ECO:0000256" key="4">
    <source>
        <dbReference type="ARBA" id="ARBA00022833"/>
    </source>
</evidence>
<keyword evidence="1" id="KW-0645">Protease</keyword>
<evidence type="ECO:0000256" key="3">
    <source>
        <dbReference type="ARBA" id="ARBA00022801"/>
    </source>
</evidence>
<evidence type="ECO:0000256" key="5">
    <source>
        <dbReference type="ARBA" id="ARBA00023049"/>
    </source>
</evidence>
<dbReference type="CDD" id="cd08070">
    <property type="entry name" value="MPN_like"/>
    <property type="match status" value="1"/>
</dbReference>
<dbReference type="Proteomes" id="UP001595713">
    <property type="component" value="Unassembled WGS sequence"/>
</dbReference>
<feature type="domain" description="MPN" evidence="6">
    <location>
        <begin position="3"/>
        <end position="133"/>
    </location>
</feature>
<dbReference type="InterPro" id="IPR000555">
    <property type="entry name" value="JAMM/MPN+_dom"/>
</dbReference>